<organism evidence="1 2">
    <name type="scientific">Lactobacillus phage Bacchae</name>
    <dbReference type="NCBI Taxonomy" id="2079429"/>
    <lineage>
        <taxon>Viruses</taxon>
        <taxon>Duplodnaviria</taxon>
        <taxon>Heunggongvirae</taxon>
        <taxon>Uroviricota</taxon>
        <taxon>Caudoviricetes</taxon>
        <taxon>Herelleviridae</taxon>
        <taxon>Harbinvirus</taxon>
        <taxon>Harbinvirus bacchae</taxon>
    </lineage>
</organism>
<dbReference type="EMBL" id="MG765277">
    <property type="protein sequence ID" value="AUV59983.1"/>
    <property type="molecule type" value="Genomic_DNA"/>
</dbReference>
<protein>
    <submittedName>
        <fullName evidence="1">Uncharacterized protein</fullName>
    </submittedName>
</protein>
<proteinExistence type="predicted"/>
<dbReference type="KEGG" id="vg:54988532"/>
<evidence type="ECO:0000313" key="2">
    <source>
        <dbReference type="Proteomes" id="UP000241463"/>
    </source>
</evidence>
<sequence>MVSYRLGDDKMSRFLIVQADNSVSAICAKILSDNDTGTDVIVYKNKFFNDFDTGVIEQGDQIIVLGYSYTGSDAQNKKIDEITNSKCDDFIFLALHGKPTDNPKITVIDNYATLIGICLTSVDSEFKYKDTLAGLHKLSCNDKVDINKSLSSILGCLEYAKITGNNYRMIPLSRNADGLFEVGGIDDYLLSDWYYDTKIKPNMNKQLYEFGKSIPNIDSKVFVLNSDIDLSVFKIVKMQDLKGVYDIIIQPKGFNVSRDNVLVLVIPLNKQVSGTIKDDNKFATDILNGLGFVNSKVGQYTGYTIMPVSFTGLFS</sequence>
<name>A0A2K9VCM9_9CAUD</name>
<accession>A0A2K9VCM9</accession>
<reference evidence="1 2" key="1">
    <citation type="submission" date="2018-01" db="EMBL/GenBank/DDBJ databases">
        <title>Lactobacillus phages that infect wine-derived L. plantarum strains.</title>
        <authorList>
            <person name="Kyrkou I."/>
            <person name="Hestbjerg Hansen L."/>
        </authorList>
    </citation>
    <scope>NUCLEOTIDE SEQUENCE [LARGE SCALE GENOMIC DNA]</scope>
</reference>
<dbReference type="Proteomes" id="UP000241463">
    <property type="component" value="Segment"/>
</dbReference>
<dbReference type="RefSeq" id="YP_009798087.1">
    <property type="nucleotide sequence ID" value="NC_047924.1"/>
</dbReference>
<keyword evidence="2" id="KW-1185">Reference proteome</keyword>
<evidence type="ECO:0000313" key="1">
    <source>
        <dbReference type="EMBL" id="AUV59983.1"/>
    </source>
</evidence>
<dbReference type="GeneID" id="54988532"/>